<feature type="domain" description="Fibronectin type-III" evidence="13">
    <location>
        <begin position="295"/>
        <end position="396"/>
    </location>
</feature>
<dbReference type="Pfam" id="PF00041">
    <property type="entry name" value="fn3"/>
    <property type="match status" value="2"/>
</dbReference>
<feature type="domain" description="Ig-like" evidence="12">
    <location>
        <begin position="95"/>
        <end position="193"/>
    </location>
</feature>
<feature type="compositionally biased region" description="Basic and acidic residues" evidence="10">
    <location>
        <begin position="549"/>
        <end position="560"/>
    </location>
</feature>
<dbReference type="PRINTS" id="PR00014">
    <property type="entry name" value="FNTYPEIII"/>
</dbReference>
<dbReference type="Gene3D" id="2.60.40.10">
    <property type="entry name" value="Immunoglobulins"/>
    <property type="match status" value="4"/>
</dbReference>
<keyword evidence="15" id="KW-1185">Reference proteome</keyword>
<sequence length="640" mass="70754">MLDAVPGAPEGIKVLLVAPDTAQLTWQPPSNPNGVIVQYNVYIRVMENSVQLDIRTVPRYSTSQLQYQLPGLKHHHFYEFWVTGSTRVGEGTSTPVARITASSKVPAGISSFGGLKRVAWRSNVRLECTAVGIPDPQRQWLVVDTPYNSLHPSIQARLAVAPDGALLITSAQRSDQGDYTCDVSNEHGRDRITYHLLVQVSPAAPLLLVTGNTQHSLQLQWKLGDDGGSPVRGYVINYKPEHGEWEEVHVDATRSTYTLNNLRCGTAYLVFITSYNDVGSGERSSFLTVRTRGRIPSIPSQNDIVIVNSTSVSLRLDKWPDSGCPMLYYVVEYMSHRGPTSSQLDWVVVGNNIPPGKVFNVIDLHPGTRYSLRITSHNAAGSNVANYRFTTLTPSGGTVSPSLMMETESDYRAPLHKDVKVVVLAICSAVALCLSLLGVCFCLRKKAGSNRASPHPSLQDVQTSATQDNKQNLARREQYYATVRKLPPSPATLECIPRYVMYSKYSEDIRPYATFHVPGPPSSETTKLQTFVYRDNDASPTRKSIGKSEYCRVKKSRPGDEYDSFGSESDTEPGTSSRTESSNQLDDGINQGDINRPYHPPITRMSKSMVDSSYLGPGPDWSPPPETAFPRRYCQAHQLK</sequence>
<gene>
    <name evidence="14" type="ORF">L9F63_024641</name>
</gene>
<keyword evidence="2 11" id="KW-0812">Transmembrane</keyword>
<evidence type="ECO:0000256" key="11">
    <source>
        <dbReference type="SAM" id="Phobius"/>
    </source>
</evidence>
<evidence type="ECO:0000256" key="9">
    <source>
        <dbReference type="ARBA" id="ARBA00023319"/>
    </source>
</evidence>
<dbReference type="InterPro" id="IPR003598">
    <property type="entry name" value="Ig_sub2"/>
</dbReference>
<feature type="compositionally biased region" description="Polar residues" evidence="10">
    <location>
        <begin position="566"/>
        <end position="585"/>
    </location>
</feature>
<keyword evidence="9" id="KW-0393">Immunoglobulin domain</keyword>
<dbReference type="InterPro" id="IPR036179">
    <property type="entry name" value="Ig-like_dom_sf"/>
</dbReference>
<protein>
    <recommendedName>
        <fullName evidence="16">Down syndrome cell adhesion molecule-like protein Dscam2</fullName>
    </recommendedName>
</protein>
<evidence type="ECO:0000313" key="14">
    <source>
        <dbReference type="EMBL" id="KAJ9579252.1"/>
    </source>
</evidence>
<dbReference type="Pfam" id="PF07679">
    <property type="entry name" value="I-set"/>
    <property type="match status" value="1"/>
</dbReference>
<dbReference type="SMART" id="SM00408">
    <property type="entry name" value="IGc2"/>
    <property type="match status" value="1"/>
</dbReference>
<feature type="domain" description="Fibronectin type-III" evidence="13">
    <location>
        <begin position="201"/>
        <end position="294"/>
    </location>
</feature>
<evidence type="ECO:0000256" key="1">
    <source>
        <dbReference type="ARBA" id="ARBA00004167"/>
    </source>
</evidence>
<dbReference type="InterPro" id="IPR013098">
    <property type="entry name" value="Ig_I-set"/>
</dbReference>
<evidence type="ECO:0000256" key="4">
    <source>
        <dbReference type="ARBA" id="ARBA00022737"/>
    </source>
</evidence>
<dbReference type="GO" id="GO:0016020">
    <property type="term" value="C:membrane"/>
    <property type="evidence" value="ECO:0007669"/>
    <property type="project" value="UniProtKB-SubCell"/>
</dbReference>
<dbReference type="SMART" id="SM00060">
    <property type="entry name" value="FN3"/>
    <property type="match status" value="3"/>
</dbReference>
<dbReference type="CDD" id="cd00096">
    <property type="entry name" value="Ig"/>
    <property type="match status" value="1"/>
</dbReference>
<keyword evidence="5" id="KW-0130">Cell adhesion</keyword>
<evidence type="ECO:0000256" key="3">
    <source>
        <dbReference type="ARBA" id="ARBA00022729"/>
    </source>
</evidence>
<dbReference type="GO" id="GO:0009653">
    <property type="term" value="P:anatomical structure morphogenesis"/>
    <property type="evidence" value="ECO:0007669"/>
    <property type="project" value="UniProtKB-ARBA"/>
</dbReference>
<evidence type="ECO:0000256" key="5">
    <source>
        <dbReference type="ARBA" id="ARBA00022889"/>
    </source>
</evidence>
<dbReference type="CDD" id="cd00063">
    <property type="entry name" value="FN3"/>
    <property type="match status" value="3"/>
</dbReference>
<feature type="region of interest" description="Disordered" evidence="10">
    <location>
        <begin position="449"/>
        <end position="472"/>
    </location>
</feature>
<dbReference type="PANTHER" id="PTHR13817">
    <property type="entry name" value="TITIN"/>
    <property type="match status" value="1"/>
</dbReference>
<keyword evidence="4" id="KW-0677">Repeat</keyword>
<evidence type="ECO:0000256" key="6">
    <source>
        <dbReference type="ARBA" id="ARBA00022989"/>
    </source>
</evidence>
<evidence type="ECO:0008006" key="16">
    <source>
        <dbReference type="Google" id="ProtNLM"/>
    </source>
</evidence>
<evidence type="ECO:0000259" key="12">
    <source>
        <dbReference type="PROSITE" id="PS50835"/>
    </source>
</evidence>
<evidence type="ECO:0000313" key="15">
    <source>
        <dbReference type="Proteomes" id="UP001233999"/>
    </source>
</evidence>
<comment type="subcellular location">
    <subcellularLocation>
        <location evidence="1">Membrane</location>
        <topology evidence="1">Single-pass membrane protein</topology>
    </subcellularLocation>
</comment>
<evidence type="ECO:0000256" key="8">
    <source>
        <dbReference type="ARBA" id="ARBA00023157"/>
    </source>
</evidence>
<reference evidence="14" key="1">
    <citation type="journal article" date="2023" name="IScience">
        <title>Live-bearing cockroach genome reveals convergent evolutionary mechanisms linked to viviparity in insects and beyond.</title>
        <authorList>
            <person name="Fouks B."/>
            <person name="Harrison M.C."/>
            <person name="Mikhailova A.A."/>
            <person name="Marchal E."/>
            <person name="English S."/>
            <person name="Carruthers M."/>
            <person name="Jennings E.C."/>
            <person name="Chiamaka E.L."/>
            <person name="Frigard R.A."/>
            <person name="Pippel M."/>
            <person name="Attardo G.M."/>
            <person name="Benoit J.B."/>
            <person name="Bornberg-Bauer E."/>
            <person name="Tobe S.S."/>
        </authorList>
    </citation>
    <scope>NUCLEOTIDE SEQUENCE</scope>
    <source>
        <strain evidence="14">Stay&amp;Tobe</strain>
    </source>
</reference>
<dbReference type="InterPro" id="IPR007110">
    <property type="entry name" value="Ig-like_dom"/>
</dbReference>
<keyword evidence="6 11" id="KW-1133">Transmembrane helix</keyword>
<dbReference type="GO" id="GO:0030154">
    <property type="term" value="P:cell differentiation"/>
    <property type="evidence" value="ECO:0007669"/>
    <property type="project" value="UniProtKB-ARBA"/>
</dbReference>
<comment type="caution">
    <text evidence="14">The sequence shown here is derived from an EMBL/GenBank/DDBJ whole genome shotgun (WGS) entry which is preliminary data.</text>
</comment>
<keyword evidence="8" id="KW-1015">Disulfide bond</keyword>
<dbReference type="SUPFAM" id="SSF48726">
    <property type="entry name" value="Immunoglobulin"/>
    <property type="match status" value="1"/>
</dbReference>
<dbReference type="PANTHER" id="PTHR13817:SF73">
    <property type="entry name" value="FIBRONECTIN TYPE-III DOMAIN-CONTAINING PROTEIN"/>
    <property type="match status" value="1"/>
</dbReference>
<evidence type="ECO:0000256" key="2">
    <source>
        <dbReference type="ARBA" id="ARBA00022692"/>
    </source>
</evidence>
<feature type="transmembrane region" description="Helical" evidence="11">
    <location>
        <begin position="421"/>
        <end position="443"/>
    </location>
</feature>
<proteinExistence type="predicted"/>
<dbReference type="PROSITE" id="PS50853">
    <property type="entry name" value="FN3"/>
    <property type="match status" value="3"/>
</dbReference>
<feature type="region of interest" description="Disordered" evidence="10">
    <location>
        <begin position="533"/>
        <end position="640"/>
    </location>
</feature>
<dbReference type="EMBL" id="JASPKZ010008568">
    <property type="protein sequence ID" value="KAJ9579252.1"/>
    <property type="molecule type" value="Genomic_DNA"/>
</dbReference>
<reference evidence="14" key="2">
    <citation type="submission" date="2023-05" db="EMBL/GenBank/DDBJ databases">
        <authorList>
            <person name="Fouks B."/>
        </authorList>
    </citation>
    <scope>NUCLEOTIDE SEQUENCE</scope>
    <source>
        <strain evidence="14">Stay&amp;Tobe</strain>
        <tissue evidence="14">Testes</tissue>
    </source>
</reference>
<dbReference type="AlphaFoldDB" id="A0AAD8E790"/>
<dbReference type="PROSITE" id="PS50835">
    <property type="entry name" value="IG_LIKE"/>
    <property type="match status" value="1"/>
</dbReference>
<dbReference type="InterPro" id="IPR056754">
    <property type="entry name" value="DSCAM/DSCAML_C"/>
</dbReference>
<evidence type="ECO:0000259" key="13">
    <source>
        <dbReference type="PROSITE" id="PS50853"/>
    </source>
</evidence>
<keyword evidence="3" id="KW-0732">Signal</keyword>
<feature type="domain" description="Fibronectin type-III" evidence="13">
    <location>
        <begin position="8"/>
        <end position="104"/>
    </location>
</feature>
<name>A0AAD8E790_DIPPU</name>
<feature type="compositionally biased region" description="Polar residues" evidence="10">
    <location>
        <begin position="459"/>
        <end position="472"/>
    </location>
</feature>
<evidence type="ECO:0000256" key="10">
    <source>
        <dbReference type="SAM" id="MobiDB-lite"/>
    </source>
</evidence>
<dbReference type="InterPro" id="IPR013783">
    <property type="entry name" value="Ig-like_fold"/>
</dbReference>
<dbReference type="InterPro" id="IPR050964">
    <property type="entry name" value="Striated_Muscle_Regulatory"/>
</dbReference>
<dbReference type="Proteomes" id="UP001233999">
    <property type="component" value="Unassembled WGS sequence"/>
</dbReference>
<evidence type="ECO:0000256" key="7">
    <source>
        <dbReference type="ARBA" id="ARBA00023136"/>
    </source>
</evidence>
<dbReference type="Pfam" id="PF25059">
    <property type="entry name" value="FN3_DSCAM-DSCAML_C"/>
    <property type="match status" value="1"/>
</dbReference>
<accession>A0AAD8E790</accession>
<dbReference type="SUPFAM" id="SSF49265">
    <property type="entry name" value="Fibronectin type III"/>
    <property type="match status" value="2"/>
</dbReference>
<dbReference type="InterPro" id="IPR036116">
    <property type="entry name" value="FN3_sf"/>
</dbReference>
<organism evidence="14 15">
    <name type="scientific">Diploptera punctata</name>
    <name type="common">Pacific beetle cockroach</name>
    <dbReference type="NCBI Taxonomy" id="6984"/>
    <lineage>
        <taxon>Eukaryota</taxon>
        <taxon>Metazoa</taxon>
        <taxon>Ecdysozoa</taxon>
        <taxon>Arthropoda</taxon>
        <taxon>Hexapoda</taxon>
        <taxon>Insecta</taxon>
        <taxon>Pterygota</taxon>
        <taxon>Neoptera</taxon>
        <taxon>Polyneoptera</taxon>
        <taxon>Dictyoptera</taxon>
        <taxon>Blattodea</taxon>
        <taxon>Blaberoidea</taxon>
        <taxon>Blaberidae</taxon>
        <taxon>Diplopterinae</taxon>
        <taxon>Diploptera</taxon>
    </lineage>
</organism>
<dbReference type="GO" id="GO:0007155">
    <property type="term" value="P:cell adhesion"/>
    <property type="evidence" value="ECO:0007669"/>
    <property type="project" value="UniProtKB-KW"/>
</dbReference>
<keyword evidence="7 11" id="KW-0472">Membrane</keyword>
<dbReference type="SMART" id="SM00409">
    <property type="entry name" value="IG"/>
    <property type="match status" value="1"/>
</dbReference>
<dbReference type="InterPro" id="IPR003599">
    <property type="entry name" value="Ig_sub"/>
</dbReference>
<dbReference type="InterPro" id="IPR003961">
    <property type="entry name" value="FN3_dom"/>
</dbReference>